<evidence type="ECO:0000256" key="1">
    <source>
        <dbReference type="ARBA" id="ARBA00006315"/>
    </source>
</evidence>
<sequence>MDFRTDGIMDWGRIPACVAVFLAAFLALSFASFGFAMEQIENVREPAVAGSFYTANPSALKRQVKEFLREAKQTPVKGRVRALVAPHAGYVYSGVVAAASYEKIPRDVRKVIIIGASHRARYRGASIPNVSAYRTPLGLVPIAPEAGRLAESPGFVRLDQAHAQEHSIEVQLPFLQVVLGDFEFIPILLGGGVNPEKLAEALEPLVQRGFFLIASTDLSHYYPYETAQNLDNICCQAIPDLDYEAMKNCKACGWVPTVAVMKVAENLGWTGTLLDYRNSGDTAGSKDKVVGYAAIAFTEAVKEFKGERKMPSYTSDQDKSDLLKLARSVMASRLTDAEVERPEHPSKLLLENRGCFVTIHKDGQLRGCIGTIEPVQSLVDGVESNAYNAAFRDPRFPPLSARELDDIDVEVSVLTVPEEIEFTDGKDLLSKLKPGVHGVILSRGGRRSTFLPQVWDQLSNPQNFLIQLCRKGGMSPNCWQDPDTKVEVYEAEYFSEHDE</sequence>
<accession>B8FJH3</accession>
<dbReference type="EMBL" id="CP001322">
    <property type="protein sequence ID" value="ACL05642.1"/>
    <property type="molecule type" value="Genomic_DNA"/>
</dbReference>
<dbReference type="Gene3D" id="3.40.830.10">
    <property type="entry name" value="LigB-like"/>
    <property type="match status" value="1"/>
</dbReference>
<dbReference type="InterPro" id="IPR036071">
    <property type="entry name" value="AMMECR1_dom_sf"/>
</dbReference>
<dbReference type="InterPro" id="IPR002737">
    <property type="entry name" value="MEMO1_fam"/>
</dbReference>
<proteinExistence type="inferred from homology"/>
<dbReference type="Pfam" id="PF01871">
    <property type="entry name" value="AMMECR1"/>
    <property type="match status" value="1"/>
</dbReference>
<organism evidence="4 5">
    <name type="scientific">Desulfatibacillum aliphaticivorans</name>
    <dbReference type="NCBI Taxonomy" id="218208"/>
    <lineage>
        <taxon>Bacteria</taxon>
        <taxon>Pseudomonadati</taxon>
        <taxon>Thermodesulfobacteriota</taxon>
        <taxon>Desulfobacteria</taxon>
        <taxon>Desulfobacterales</taxon>
        <taxon>Desulfatibacillaceae</taxon>
        <taxon>Desulfatibacillum</taxon>
    </lineage>
</organism>
<dbReference type="NCBIfam" id="TIGR04335">
    <property type="entry name" value="AmmeMemoSam_A"/>
    <property type="match status" value="1"/>
</dbReference>
<evidence type="ECO:0000313" key="4">
    <source>
        <dbReference type="EMBL" id="ACL05642.1"/>
    </source>
</evidence>
<gene>
    <name evidence="4" type="ordered locus">Dalk_3956</name>
</gene>
<comment type="similarity">
    <text evidence="1 2">Belongs to the MEMO1 family.</text>
</comment>
<dbReference type="Gene3D" id="3.30.700.20">
    <property type="entry name" value="Hypothetical protein ph0010, domain 1"/>
    <property type="match status" value="1"/>
</dbReference>
<dbReference type="SUPFAM" id="SSF143447">
    <property type="entry name" value="AMMECR1-like"/>
    <property type="match status" value="1"/>
</dbReference>
<evidence type="ECO:0000259" key="3">
    <source>
        <dbReference type="PROSITE" id="PS51112"/>
    </source>
</evidence>
<evidence type="ECO:0000256" key="2">
    <source>
        <dbReference type="HAMAP-Rule" id="MF_00055"/>
    </source>
</evidence>
<dbReference type="KEGG" id="dal:Dalk_3956"/>
<dbReference type="AlphaFoldDB" id="B8FJH3"/>
<dbReference type="RefSeq" id="WP_015948691.1">
    <property type="nucleotide sequence ID" value="NC_011768.1"/>
</dbReference>
<dbReference type="HAMAP" id="MF_00055">
    <property type="entry name" value="MEMO1"/>
    <property type="match status" value="1"/>
</dbReference>
<dbReference type="HOGENOM" id="CLU_045107_0_0_7"/>
<protein>
    <recommendedName>
        <fullName evidence="2">MEMO1 family protein Dalk_3956</fullName>
    </recommendedName>
</protein>
<dbReference type="InterPro" id="IPR027485">
    <property type="entry name" value="AMMECR1_N"/>
</dbReference>
<dbReference type="InterPro" id="IPR002733">
    <property type="entry name" value="AMMECR1_domain"/>
</dbReference>
<evidence type="ECO:0000313" key="5">
    <source>
        <dbReference type="Proteomes" id="UP000000739"/>
    </source>
</evidence>
<dbReference type="NCBIfam" id="TIGR00296">
    <property type="entry name" value="TIGR00296 family protein"/>
    <property type="match status" value="1"/>
</dbReference>
<dbReference type="InterPro" id="IPR023473">
    <property type="entry name" value="AMMECR1"/>
</dbReference>
<feature type="domain" description="AMMECR1" evidence="3">
    <location>
        <begin position="317"/>
        <end position="499"/>
    </location>
</feature>
<dbReference type="PANTHER" id="PTHR11060">
    <property type="entry name" value="PROTEIN MEMO1"/>
    <property type="match status" value="1"/>
</dbReference>
<name>B8FJH3_DESAL</name>
<reference evidence="4 5" key="1">
    <citation type="journal article" date="2012" name="Environ. Microbiol.">
        <title>The genome sequence of Desulfatibacillum alkenivorans AK-01: a blueprint for anaerobic alkane oxidation.</title>
        <authorList>
            <person name="Callaghan A.V."/>
            <person name="Morris B.E."/>
            <person name="Pereira I.A."/>
            <person name="McInerney M.J."/>
            <person name="Austin R.N."/>
            <person name="Groves J.T."/>
            <person name="Kukor J.J."/>
            <person name="Suflita J.M."/>
            <person name="Young L.Y."/>
            <person name="Zylstra G.J."/>
            <person name="Wawrik B."/>
        </authorList>
    </citation>
    <scope>NUCLEOTIDE SEQUENCE [LARGE SCALE GENOMIC DNA]</scope>
    <source>
        <strain evidence="4 5">AK-01</strain>
    </source>
</reference>
<keyword evidence="5" id="KW-1185">Reference proteome</keyword>
<dbReference type="Gene3D" id="3.30.1490.150">
    <property type="entry name" value="Hypothetical protein ph0010, domain 2"/>
    <property type="match status" value="1"/>
</dbReference>
<dbReference type="eggNOG" id="COG2078">
    <property type="taxonomic scope" value="Bacteria"/>
</dbReference>
<dbReference type="NCBIfam" id="TIGR04336">
    <property type="entry name" value="AmmeMemoSam_B"/>
    <property type="match status" value="1"/>
</dbReference>
<dbReference type="eggNOG" id="COG1355">
    <property type="taxonomic scope" value="Bacteria"/>
</dbReference>
<dbReference type="Pfam" id="PF01875">
    <property type="entry name" value="Memo"/>
    <property type="match status" value="1"/>
</dbReference>
<dbReference type="PROSITE" id="PS51112">
    <property type="entry name" value="AMMECR1"/>
    <property type="match status" value="1"/>
</dbReference>
<dbReference type="CDD" id="cd07361">
    <property type="entry name" value="MEMO_like"/>
    <property type="match status" value="1"/>
</dbReference>
<dbReference type="InterPro" id="IPR027623">
    <property type="entry name" value="AmmeMemoSam_A"/>
</dbReference>
<dbReference type="PANTHER" id="PTHR11060:SF0">
    <property type="entry name" value="PROTEIN MEMO1"/>
    <property type="match status" value="1"/>
</dbReference>
<dbReference type="Proteomes" id="UP000000739">
    <property type="component" value="Chromosome"/>
</dbReference>